<dbReference type="InterPro" id="IPR016278">
    <property type="entry name" value="DUSP12"/>
</dbReference>
<dbReference type="AlphaFoldDB" id="D8SLN6"/>
<dbReference type="PROSITE" id="PS50054">
    <property type="entry name" value="TYR_PHOSPHATASE_DUAL"/>
    <property type="match status" value="1"/>
</dbReference>
<dbReference type="PROSITE" id="PS50056">
    <property type="entry name" value="TYR_PHOSPHATASE_2"/>
    <property type="match status" value="1"/>
</dbReference>
<dbReference type="GO" id="GO:0004725">
    <property type="term" value="F:protein tyrosine phosphatase activity"/>
    <property type="evidence" value="ECO:0007669"/>
    <property type="project" value="UniProtKB-EC"/>
</dbReference>
<dbReference type="InterPro" id="IPR000340">
    <property type="entry name" value="Dual-sp_phosphatase_cat-dom"/>
</dbReference>
<dbReference type="InterPro" id="IPR020422">
    <property type="entry name" value="TYR_PHOSPHATASE_DUAL_dom"/>
</dbReference>
<feature type="active site" description="Phosphocysteine intermediate" evidence="5">
    <location>
        <position position="131"/>
    </location>
</feature>
<evidence type="ECO:0000313" key="8">
    <source>
        <dbReference type="EMBL" id="EFJ14692.1"/>
    </source>
</evidence>
<dbReference type="Gene3D" id="3.90.190.10">
    <property type="entry name" value="Protein tyrosine phosphatase superfamily"/>
    <property type="match status" value="1"/>
</dbReference>
<feature type="domain" description="Tyrosine-protein phosphatase" evidence="6">
    <location>
        <begin position="1"/>
        <end position="187"/>
    </location>
</feature>
<dbReference type="EMBL" id="GL377626">
    <property type="protein sequence ID" value="EFJ14692.1"/>
    <property type="molecule type" value="Genomic_DNA"/>
</dbReference>
<dbReference type="eggNOG" id="KOG1716">
    <property type="taxonomic scope" value="Eukaryota"/>
</dbReference>
<sequence length="353" mass="38939">MKKVREGLYIGCLDDALKYLFGSESGITHVLSLASLNFLTDDKSLNAFSAFRMRASLRSSLMESVKNPNADAAASRPEPVTAEQAAANRAKLVRKTVPLIDTEAQNLLDYLEECLEFIDKGRSEGSVLVHCVAGISRSATVITAYLMRSERLILKEALASLKECSKTACPNKGFKRQLQMFEEMGCVVDKNNSIYKKFHLENLGELVVTFLNGSQIELLQFAVDPSSHAENQNPSGGKSGTFFRCKKCRRLLALQGNVLAHAPGAQEKPYKWKKGDEDETSTSQVRDSCAALFVEPMQWMTTVQQGEMEGKLSCANCHSKVGSFNWVGVQCSCGTWINPAFQLHTSKVDASWT</sequence>
<evidence type="ECO:0000256" key="1">
    <source>
        <dbReference type="ARBA" id="ARBA00008601"/>
    </source>
</evidence>
<evidence type="ECO:0000256" key="4">
    <source>
        <dbReference type="ARBA" id="ARBA00022912"/>
    </source>
</evidence>
<name>D8SLN6_SELML</name>
<dbReference type="STRING" id="88036.D8SLN6"/>
<dbReference type="SUPFAM" id="SSF52799">
    <property type="entry name" value="(Phosphotyrosine protein) phosphatases II"/>
    <property type="match status" value="1"/>
</dbReference>
<evidence type="ECO:0000256" key="2">
    <source>
        <dbReference type="ARBA" id="ARBA00013064"/>
    </source>
</evidence>
<dbReference type="InterPro" id="IPR000387">
    <property type="entry name" value="Tyr_Pase_dom"/>
</dbReference>
<dbReference type="PROSITE" id="PS00383">
    <property type="entry name" value="TYR_PHOSPHATASE_1"/>
    <property type="match status" value="1"/>
</dbReference>
<evidence type="ECO:0000256" key="3">
    <source>
        <dbReference type="ARBA" id="ARBA00022801"/>
    </source>
</evidence>
<dbReference type="EC" id="3.1.3.48" evidence="2"/>
<dbReference type="HOGENOM" id="CLU_023312_1_0_1"/>
<dbReference type="Proteomes" id="UP000001514">
    <property type="component" value="Unassembled WGS sequence"/>
</dbReference>
<reference evidence="8 9" key="1">
    <citation type="journal article" date="2011" name="Science">
        <title>The Selaginella genome identifies genetic changes associated with the evolution of vascular plants.</title>
        <authorList>
            <person name="Banks J.A."/>
            <person name="Nishiyama T."/>
            <person name="Hasebe M."/>
            <person name="Bowman J.L."/>
            <person name="Gribskov M."/>
            <person name="dePamphilis C."/>
            <person name="Albert V.A."/>
            <person name="Aono N."/>
            <person name="Aoyama T."/>
            <person name="Ambrose B.A."/>
            <person name="Ashton N.W."/>
            <person name="Axtell M.J."/>
            <person name="Barker E."/>
            <person name="Barker M.S."/>
            <person name="Bennetzen J.L."/>
            <person name="Bonawitz N.D."/>
            <person name="Chapple C."/>
            <person name="Cheng C."/>
            <person name="Correa L.G."/>
            <person name="Dacre M."/>
            <person name="DeBarry J."/>
            <person name="Dreyer I."/>
            <person name="Elias M."/>
            <person name="Engstrom E.M."/>
            <person name="Estelle M."/>
            <person name="Feng L."/>
            <person name="Finet C."/>
            <person name="Floyd S.K."/>
            <person name="Frommer W.B."/>
            <person name="Fujita T."/>
            <person name="Gramzow L."/>
            <person name="Gutensohn M."/>
            <person name="Harholt J."/>
            <person name="Hattori M."/>
            <person name="Heyl A."/>
            <person name="Hirai T."/>
            <person name="Hiwatashi Y."/>
            <person name="Ishikawa M."/>
            <person name="Iwata M."/>
            <person name="Karol K.G."/>
            <person name="Koehler B."/>
            <person name="Kolukisaoglu U."/>
            <person name="Kubo M."/>
            <person name="Kurata T."/>
            <person name="Lalonde S."/>
            <person name="Li K."/>
            <person name="Li Y."/>
            <person name="Litt A."/>
            <person name="Lyons E."/>
            <person name="Manning G."/>
            <person name="Maruyama T."/>
            <person name="Michael T.P."/>
            <person name="Mikami K."/>
            <person name="Miyazaki S."/>
            <person name="Morinaga S."/>
            <person name="Murata T."/>
            <person name="Mueller-Roeber B."/>
            <person name="Nelson D.R."/>
            <person name="Obara M."/>
            <person name="Oguri Y."/>
            <person name="Olmstead R.G."/>
            <person name="Onodera N."/>
            <person name="Petersen B.L."/>
            <person name="Pils B."/>
            <person name="Prigge M."/>
            <person name="Rensing S.A."/>
            <person name="Riano-Pachon D.M."/>
            <person name="Roberts A.W."/>
            <person name="Sato Y."/>
            <person name="Scheller H.V."/>
            <person name="Schulz B."/>
            <person name="Schulz C."/>
            <person name="Shakirov E.V."/>
            <person name="Shibagaki N."/>
            <person name="Shinohara N."/>
            <person name="Shippen D.E."/>
            <person name="Soerensen I."/>
            <person name="Sotooka R."/>
            <person name="Sugimoto N."/>
            <person name="Sugita M."/>
            <person name="Sumikawa N."/>
            <person name="Tanurdzic M."/>
            <person name="Theissen G."/>
            <person name="Ulvskov P."/>
            <person name="Wakazuki S."/>
            <person name="Weng J.K."/>
            <person name="Willats W.W."/>
            <person name="Wipf D."/>
            <person name="Wolf P.G."/>
            <person name="Yang L."/>
            <person name="Zimmer A.D."/>
            <person name="Zhu Q."/>
            <person name="Mitros T."/>
            <person name="Hellsten U."/>
            <person name="Loque D."/>
            <person name="Otillar R."/>
            <person name="Salamov A."/>
            <person name="Schmutz J."/>
            <person name="Shapiro H."/>
            <person name="Lindquist E."/>
            <person name="Lucas S."/>
            <person name="Rokhsar D."/>
            <person name="Grigoriev I.V."/>
        </authorList>
    </citation>
    <scope>NUCLEOTIDE SEQUENCE [LARGE SCALE GENOMIC DNA]</scope>
</reference>
<evidence type="ECO:0000313" key="9">
    <source>
        <dbReference type="Proteomes" id="UP000001514"/>
    </source>
</evidence>
<dbReference type="InterPro" id="IPR029021">
    <property type="entry name" value="Prot-tyrosine_phosphatase-like"/>
</dbReference>
<dbReference type="PIRSF" id="PIRSF000941">
    <property type="entry name" value="DUSP12"/>
    <property type="match status" value="1"/>
</dbReference>
<accession>D8SLN6</accession>
<gene>
    <name evidence="8" type="ORF">SELMODRAFT_180850</name>
</gene>
<evidence type="ECO:0000259" key="7">
    <source>
        <dbReference type="PROSITE" id="PS50056"/>
    </source>
</evidence>
<dbReference type="KEGG" id="smo:SELMODRAFT_180850"/>
<feature type="domain" description="Tyrosine specific protein phosphatases" evidence="7">
    <location>
        <begin position="105"/>
        <end position="163"/>
    </location>
</feature>
<dbReference type="PANTHER" id="PTHR45848">
    <property type="entry name" value="DUAL SPECIFICITY PROTEIN PHOSPHATASE 12 FAMILY MEMBER"/>
    <property type="match status" value="1"/>
</dbReference>
<dbReference type="SMART" id="SM00195">
    <property type="entry name" value="DSPc"/>
    <property type="match status" value="1"/>
</dbReference>
<evidence type="ECO:0000259" key="6">
    <source>
        <dbReference type="PROSITE" id="PS50054"/>
    </source>
</evidence>
<organism evidence="9">
    <name type="scientific">Selaginella moellendorffii</name>
    <name type="common">Spikemoss</name>
    <dbReference type="NCBI Taxonomy" id="88036"/>
    <lineage>
        <taxon>Eukaryota</taxon>
        <taxon>Viridiplantae</taxon>
        <taxon>Streptophyta</taxon>
        <taxon>Embryophyta</taxon>
        <taxon>Tracheophyta</taxon>
        <taxon>Lycopodiopsida</taxon>
        <taxon>Selaginellales</taxon>
        <taxon>Selaginellaceae</taxon>
        <taxon>Selaginella</taxon>
    </lineage>
</organism>
<dbReference type="InParanoid" id="D8SLN6"/>
<keyword evidence="9" id="KW-1185">Reference proteome</keyword>
<dbReference type="GO" id="GO:0008138">
    <property type="term" value="F:protein tyrosine/serine/threonine phosphatase activity"/>
    <property type="evidence" value="ECO:0000318"/>
    <property type="project" value="GO_Central"/>
</dbReference>
<dbReference type="CDD" id="cd14520">
    <property type="entry name" value="DSP_DUSP12"/>
    <property type="match status" value="1"/>
</dbReference>
<comment type="similarity">
    <text evidence="1">Belongs to the protein-tyrosine phosphatase family. Non-receptor class dual specificity subfamily.</text>
</comment>
<dbReference type="OMA" id="LYWNNFA"/>
<proteinExistence type="inferred from homology"/>
<evidence type="ECO:0000256" key="5">
    <source>
        <dbReference type="PIRSR" id="PIRSR000941-50"/>
    </source>
</evidence>
<keyword evidence="4" id="KW-0904">Protein phosphatase</keyword>
<dbReference type="Gramene" id="EFJ14692">
    <property type="protein sequence ID" value="EFJ14692"/>
    <property type="gene ID" value="SELMODRAFT_180850"/>
</dbReference>
<dbReference type="Pfam" id="PF00782">
    <property type="entry name" value="DSPc"/>
    <property type="match status" value="1"/>
</dbReference>
<protein>
    <recommendedName>
        <fullName evidence="2">protein-tyrosine-phosphatase</fullName>
        <ecNumber evidence="2">3.1.3.48</ecNumber>
    </recommendedName>
</protein>
<dbReference type="PANTHER" id="PTHR45848:SF4">
    <property type="entry name" value="DUAL SPECIFICITY PROTEIN PHOSPHATASE 12"/>
    <property type="match status" value="1"/>
</dbReference>
<dbReference type="InterPro" id="IPR016130">
    <property type="entry name" value="Tyr_Pase_AS"/>
</dbReference>
<keyword evidence="3" id="KW-0378">Hydrolase</keyword>